<protein>
    <submittedName>
        <fullName evidence="1">Tol biopolymer transporter</fullName>
    </submittedName>
</protein>
<dbReference type="RefSeq" id="WP_250867737.1">
    <property type="nucleotide sequence ID" value="NZ_JAGSOI010000013.1"/>
</dbReference>
<dbReference type="AlphaFoldDB" id="A0A9E5DAZ3"/>
<organism evidence="1 2">
    <name type="scientific">Methanococcoides seepicolus</name>
    <dbReference type="NCBI Taxonomy" id="2828780"/>
    <lineage>
        <taxon>Archaea</taxon>
        <taxon>Methanobacteriati</taxon>
        <taxon>Methanobacteriota</taxon>
        <taxon>Stenosarchaea group</taxon>
        <taxon>Methanomicrobia</taxon>
        <taxon>Methanosarcinales</taxon>
        <taxon>Methanosarcinaceae</taxon>
        <taxon>Methanococcoides</taxon>
    </lineage>
</organism>
<dbReference type="InterPro" id="IPR011042">
    <property type="entry name" value="6-blade_b-propeller_TolB-like"/>
</dbReference>
<dbReference type="PANTHER" id="PTHR36842">
    <property type="entry name" value="PROTEIN TOLB HOMOLOG"/>
    <property type="match status" value="1"/>
</dbReference>
<dbReference type="Gene3D" id="2.120.10.30">
    <property type="entry name" value="TolB, C-terminal domain"/>
    <property type="match status" value="2"/>
</dbReference>
<name>A0A9E5DAZ3_9EURY</name>
<gene>
    <name evidence="1" type="ORF">KDK67_04960</name>
</gene>
<evidence type="ECO:0000313" key="1">
    <source>
        <dbReference type="EMBL" id="MCM1986352.1"/>
    </source>
</evidence>
<reference evidence="1" key="1">
    <citation type="journal article" date="2021" name="mSystems">
        <title>Bacteria and Archaea Synergistically Convert Glycine Betaine to Biogenic Methane in the Formosa Cold Seep of the South China Sea.</title>
        <authorList>
            <person name="Li L."/>
            <person name="Zhang W."/>
            <person name="Zhang S."/>
            <person name="Song L."/>
            <person name="Sun Q."/>
            <person name="Zhang H."/>
            <person name="Xiang H."/>
            <person name="Dong X."/>
        </authorList>
    </citation>
    <scope>NUCLEOTIDE SEQUENCE</scope>
    <source>
        <strain evidence="1">LLY</strain>
    </source>
</reference>
<proteinExistence type="predicted"/>
<dbReference type="SUPFAM" id="SSF69304">
    <property type="entry name" value="Tricorn protease N-terminal domain"/>
    <property type="match status" value="2"/>
</dbReference>
<dbReference type="PANTHER" id="PTHR36842:SF1">
    <property type="entry name" value="PROTEIN TOLB"/>
    <property type="match status" value="1"/>
</dbReference>
<keyword evidence="2" id="KW-1185">Reference proteome</keyword>
<reference evidence="1" key="2">
    <citation type="submission" date="2021-04" db="EMBL/GenBank/DDBJ databases">
        <authorList>
            <person name="Dong X."/>
        </authorList>
    </citation>
    <scope>NUCLEOTIDE SEQUENCE</scope>
    <source>
        <strain evidence="1">LLY</strain>
    </source>
</reference>
<comment type="caution">
    <text evidence="1">The sequence shown here is derived from an EMBL/GenBank/DDBJ whole genome shotgun (WGS) entry which is preliminary data.</text>
</comment>
<evidence type="ECO:0000313" key="2">
    <source>
        <dbReference type="Proteomes" id="UP001056766"/>
    </source>
</evidence>
<accession>A0A9E5DAZ3</accession>
<sequence length="565" mass="63034">MKTAIITVCLLISLLGTPLVSAIPNNTSIIEINDLIQAEDGFFAYPAEWSPNGKYLLIRSYNPISMSESINKHYLIDVGNKTYGEIDYGITEEESNYVVFASSLGWFPSGDRIYFTISKNGYGRGTGGTNYAICNPDGTDVRVLGSPNIATLSGAINDLGGGEQHMELAFSPDSSRLSYEYEDSENSLGNLWIEDIDGTNSFELRGKSKNVVWYNSTTVYFITREGTLMVTDKEGNAIRTFSPENDNEKYNIFTLSPDKQKMTLLSSLGEEYTKTYPTYIANINGSNLLETEIGTDLLNSSSPSPDMGNWQPNGSSILLEKNGDLYILEGKEHSKRLLYEGNATYPQWFPTGDKILFLENNNQIYSINADSTNISFIANIGLVNHHIWDIYEWKQISISPSGDRIAFTSALYPSGGKIDLEPSLKKAKNIAAPLFITNSDGTNLTRLTPSIKGKHYFLDGWNPDEKLMTVGFIRFSENGNDRSHYLFSLDGTNICDDWEKMPVSQIIGNDNLIQMSNSTQVDESTASSEIASNGTENKQIPSFRFFQFVFCLMGAWMLQKKQKEF</sequence>
<dbReference type="Proteomes" id="UP001056766">
    <property type="component" value="Unassembled WGS sequence"/>
</dbReference>
<dbReference type="EMBL" id="JAGSOI010000013">
    <property type="protein sequence ID" value="MCM1986352.1"/>
    <property type="molecule type" value="Genomic_DNA"/>
</dbReference>